<keyword evidence="3" id="KW-1185">Reference proteome</keyword>
<accession>A0ABS2HMK3</accession>
<protein>
    <submittedName>
        <fullName evidence="2">YbaK/EbsC family protein</fullName>
    </submittedName>
</protein>
<reference evidence="2 3" key="1">
    <citation type="submission" date="2021-02" db="EMBL/GenBank/DDBJ databases">
        <authorList>
            <person name="Park J.-S."/>
        </authorList>
    </citation>
    <scope>NUCLEOTIDE SEQUENCE [LARGE SCALE GENOMIC DNA]</scope>
    <source>
        <strain evidence="2 3">188UL20-2</strain>
    </source>
</reference>
<comment type="caution">
    <text evidence="2">The sequence shown here is derived from an EMBL/GenBank/DDBJ whole genome shotgun (WGS) entry which is preliminary data.</text>
</comment>
<gene>
    <name evidence="2" type="ORF">JQC93_16025</name>
</gene>
<dbReference type="InterPro" id="IPR007214">
    <property type="entry name" value="YbaK/aa-tRNA-synth-assoc-dom"/>
</dbReference>
<dbReference type="RefSeq" id="WP_205159410.1">
    <property type="nucleotide sequence ID" value="NZ_JAFEUM010000007.1"/>
</dbReference>
<dbReference type="InterPro" id="IPR036754">
    <property type="entry name" value="YbaK/aa-tRNA-synt-asso_dom_sf"/>
</dbReference>
<dbReference type="EMBL" id="JAFEUM010000007">
    <property type="protein sequence ID" value="MBM7037911.1"/>
    <property type="molecule type" value="Genomic_DNA"/>
</dbReference>
<proteinExistence type="predicted"/>
<dbReference type="Proteomes" id="UP000809621">
    <property type="component" value="Unassembled WGS sequence"/>
</dbReference>
<dbReference type="Pfam" id="PF04073">
    <property type="entry name" value="tRNA_edit"/>
    <property type="match status" value="1"/>
</dbReference>
<dbReference type="Gene3D" id="3.90.960.10">
    <property type="entry name" value="YbaK/aminoacyl-tRNA synthetase-associated domain"/>
    <property type="match status" value="1"/>
</dbReference>
<evidence type="ECO:0000259" key="1">
    <source>
        <dbReference type="Pfam" id="PF04073"/>
    </source>
</evidence>
<organism evidence="2 3">
    <name type="scientific">Vibrio ulleungensis</name>
    <dbReference type="NCBI Taxonomy" id="2807619"/>
    <lineage>
        <taxon>Bacteria</taxon>
        <taxon>Pseudomonadati</taxon>
        <taxon>Pseudomonadota</taxon>
        <taxon>Gammaproteobacteria</taxon>
        <taxon>Vibrionales</taxon>
        <taxon>Vibrionaceae</taxon>
        <taxon>Vibrio</taxon>
    </lineage>
</organism>
<evidence type="ECO:0000313" key="2">
    <source>
        <dbReference type="EMBL" id="MBM7037911.1"/>
    </source>
</evidence>
<feature type="domain" description="YbaK/aminoacyl-tRNA synthetase-associated" evidence="1">
    <location>
        <begin position="27"/>
        <end position="144"/>
    </location>
</feature>
<evidence type="ECO:0000313" key="3">
    <source>
        <dbReference type="Proteomes" id="UP000809621"/>
    </source>
</evidence>
<sequence>MSKNNPLVAILDRHHIPYTLHSQSYSTRTIEETAQARGISADSMLKCVLMRDLDDQLYLACTRGTKRVIPQAVRSHFDCRRVTCVAPTDVESRCGYALGTVNPVLLPTSVFRVFDHHIALTESITISSGNPLLGIGIKYADLIELCRLLGHPVQVSSVR</sequence>
<dbReference type="SUPFAM" id="SSF55826">
    <property type="entry name" value="YbaK/ProRS associated domain"/>
    <property type="match status" value="1"/>
</dbReference>
<name>A0ABS2HMK3_9VIBR</name>